<sequence>MQTNSSNNASKLMFLKALDLQPCDPVQCVISNIAEKCSAGLATMATIKRKLRCFDLTQDQFDEALRLSLKLKNKNNC</sequence>
<dbReference type="Pfam" id="PF25651">
    <property type="entry name" value="Baculo_P15"/>
    <property type="match status" value="1"/>
</dbReference>
<accession>A0A0S3IYG1</accession>
<evidence type="ECO:0000313" key="1">
    <source>
        <dbReference type="EMBL" id="ALR71140.1"/>
    </source>
</evidence>
<dbReference type="EMBL" id="KR815463">
    <property type="protein sequence ID" value="ALR71140.1"/>
    <property type="molecule type" value="Genomic_DNA"/>
</dbReference>
<name>A0A0S3IYG1_9ABAC</name>
<gene>
    <name evidence="1" type="ORF">AGNV_078</name>
</gene>
<reference evidence="1" key="1">
    <citation type="journal article" date="2015" name="Genome Biol. Evol.">
        <title>The Pangenome of the Anticarsia gemmatalis Multiple Nucleopolyhedrovirus (AgMNPV).</title>
        <authorList>
            <person name="Brito A.F."/>
            <person name="Braconi C.T."/>
            <person name="Weidmann M."/>
            <person name="Dilcher M."/>
            <person name="Alves J.M."/>
            <person name="Gruber A."/>
            <person name="Zanotto P.M."/>
        </authorList>
    </citation>
    <scope>NUCLEOTIDE SEQUENCE</scope>
    <source>
        <strain evidence="1">AgMNPV-34</strain>
    </source>
</reference>
<proteinExistence type="predicted"/>
<dbReference type="InterPro" id="IPR058022">
    <property type="entry name" value="P15"/>
</dbReference>
<protein>
    <submittedName>
        <fullName evidence="1">Putative viral capsid protein</fullName>
    </submittedName>
</protein>
<organism evidence="1">
    <name type="scientific">Anticarsia gemmatalis multiple nucleopolyhedrovirus</name>
    <dbReference type="NCBI Taxonomy" id="268591"/>
    <lineage>
        <taxon>Viruses</taxon>
        <taxon>Viruses incertae sedis</taxon>
        <taxon>Naldaviricetes</taxon>
        <taxon>Lefavirales</taxon>
        <taxon>Baculoviridae</taxon>
        <taxon>Alphabaculovirus</taxon>
        <taxon>Alphabaculovirus angemmatalis</taxon>
    </lineage>
</organism>